<name>A0AAW1GUY7_SAPOF</name>
<evidence type="ECO:0000313" key="2">
    <source>
        <dbReference type="Proteomes" id="UP001443914"/>
    </source>
</evidence>
<sequence>MTLASFDYRAGDCLVDVLDRINLLRVHQFFCAGLAAYFFPYNSTDVLVSTLWDSQEECSMLTTYKINTADSICPSKARAMLASRACGSSIMIGDALGINKMHKVTCTSLLSVINLISSFICWR</sequence>
<gene>
    <name evidence="1" type="ORF">RND81_14G218000</name>
</gene>
<dbReference type="AlphaFoldDB" id="A0AAW1GUY7"/>
<accession>A0AAW1GUY7</accession>
<reference evidence="1" key="1">
    <citation type="submission" date="2024-03" db="EMBL/GenBank/DDBJ databases">
        <title>WGS assembly of Saponaria officinalis var. Norfolk2.</title>
        <authorList>
            <person name="Jenkins J."/>
            <person name="Shu S."/>
            <person name="Grimwood J."/>
            <person name="Barry K."/>
            <person name="Goodstein D."/>
            <person name="Schmutz J."/>
            <person name="Leebens-Mack J."/>
            <person name="Osbourn A."/>
        </authorList>
    </citation>
    <scope>NUCLEOTIDE SEQUENCE [LARGE SCALE GENOMIC DNA]</scope>
    <source>
        <strain evidence="1">JIC</strain>
    </source>
</reference>
<proteinExistence type="predicted"/>
<evidence type="ECO:0000313" key="1">
    <source>
        <dbReference type="EMBL" id="KAK9666878.1"/>
    </source>
</evidence>
<comment type="caution">
    <text evidence="1">The sequence shown here is derived from an EMBL/GenBank/DDBJ whole genome shotgun (WGS) entry which is preliminary data.</text>
</comment>
<dbReference type="Proteomes" id="UP001443914">
    <property type="component" value="Unassembled WGS sequence"/>
</dbReference>
<dbReference type="EMBL" id="JBDFQZ010000014">
    <property type="protein sequence ID" value="KAK9666878.1"/>
    <property type="molecule type" value="Genomic_DNA"/>
</dbReference>
<keyword evidence="2" id="KW-1185">Reference proteome</keyword>
<protein>
    <submittedName>
        <fullName evidence="1">Uncharacterized protein</fullName>
    </submittedName>
</protein>
<organism evidence="1 2">
    <name type="scientific">Saponaria officinalis</name>
    <name type="common">Common soapwort</name>
    <name type="synonym">Lychnis saponaria</name>
    <dbReference type="NCBI Taxonomy" id="3572"/>
    <lineage>
        <taxon>Eukaryota</taxon>
        <taxon>Viridiplantae</taxon>
        <taxon>Streptophyta</taxon>
        <taxon>Embryophyta</taxon>
        <taxon>Tracheophyta</taxon>
        <taxon>Spermatophyta</taxon>
        <taxon>Magnoliopsida</taxon>
        <taxon>eudicotyledons</taxon>
        <taxon>Gunneridae</taxon>
        <taxon>Pentapetalae</taxon>
        <taxon>Caryophyllales</taxon>
        <taxon>Caryophyllaceae</taxon>
        <taxon>Caryophylleae</taxon>
        <taxon>Saponaria</taxon>
    </lineage>
</organism>